<feature type="transmembrane region" description="Helical" evidence="3">
    <location>
        <begin position="124"/>
        <end position="145"/>
    </location>
</feature>
<comment type="caution">
    <text evidence="2">Lacks conserved residue(s) required for the propagation of feature annotation.</text>
</comment>
<dbReference type="SMART" id="SM00119">
    <property type="entry name" value="HECTc"/>
    <property type="match status" value="1"/>
</dbReference>
<evidence type="ECO:0000313" key="7">
    <source>
        <dbReference type="Proteomes" id="UP000018208"/>
    </source>
</evidence>
<dbReference type="InterPro" id="IPR035983">
    <property type="entry name" value="Hect_E3_ubiquitin_ligase"/>
</dbReference>
<dbReference type="EMBL" id="KI546085">
    <property type="protein sequence ID" value="EST45999.1"/>
    <property type="molecule type" value="Genomic_DNA"/>
</dbReference>
<reference evidence="6" key="2">
    <citation type="submission" date="2020-12" db="EMBL/GenBank/DDBJ databases">
        <title>New Spironucleus salmonicida genome in near-complete chromosomes.</title>
        <authorList>
            <person name="Xu F."/>
            <person name="Kurt Z."/>
            <person name="Jimenez-Gonzalez A."/>
            <person name="Astvaldsson A."/>
            <person name="Andersson J.O."/>
            <person name="Svard S.G."/>
        </authorList>
    </citation>
    <scope>NUCLEOTIDE SEQUENCE</scope>
    <source>
        <strain evidence="6">ATCC 50377</strain>
    </source>
</reference>
<organism evidence="5">
    <name type="scientific">Spironucleus salmonicida</name>
    <dbReference type="NCBI Taxonomy" id="348837"/>
    <lineage>
        <taxon>Eukaryota</taxon>
        <taxon>Metamonada</taxon>
        <taxon>Diplomonadida</taxon>
        <taxon>Hexamitidae</taxon>
        <taxon>Hexamitinae</taxon>
        <taxon>Spironucleus</taxon>
    </lineage>
</organism>
<dbReference type="OrthoDB" id="423283at2759"/>
<dbReference type="EMBL" id="AUWU02000004">
    <property type="protein sequence ID" value="KAH0574494.1"/>
    <property type="molecule type" value="Genomic_DNA"/>
</dbReference>
<dbReference type="Pfam" id="PF00632">
    <property type="entry name" value="HECT"/>
    <property type="match status" value="1"/>
</dbReference>
<dbReference type="PROSITE" id="PS50237">
    <property type="entry name" value="HECT"/>
    <property type="match status" value="1"/>
</dbReference>
<dbReference type="InterPro" id="IPR000569">
    <property type="entry name" value="HECT_dom"/>
</dbReference>
<evidence type="ECO:0000256" key="1">
    <source>
        <dbReference type="ARBA" id="ARBA00022786"/>
    </source>
</evidence>
<evidence type="ECO:0000256" key="3">
    <source>
        <dbReference type="SAM" id="Phobius"/>
    </source>
</evidence>
<keyword evidence="3" id="KW-0472">Membrane</keyword>
<dbReference type="GO" id="GO:0004842">
    <property type="term" value="F:ubiquitin-protein transferase activity"/>
    <property type="evidence" value="ECO:0007669"/>
    <property type="project" value="InterPro"/>
</dbReference>
<evidence type="ECO:0000313" key="5">
    <source>
        <dbReference type="EMBL" id="EST45999.1"/>
    </source>
</evidence>
<evidence type="ECO:0000259" key="4">
    <source>
        <dbReference type="PROSITE" id="PS50237"/>
    </source>
</evidence>
<feature type="domain" description="HECT" evidence="4">
    <location>
        <begin position="493"/>
        <end position="639"/>
    </location>
</feature>
<feature type="transmembrane region" description="Helical" evidence="3">
    <location>
        <begin position="34"/>
        <end position="55"/>
    </location>
</feature>
<proteinExistence type="predicted"/>
<evidence type="ECO:0000313" key="6">
    <source>
        <dbReference type="EMBL" id="KAH0574494.1"/>
    </source>
</evidence>
<evidence type="ECO:0000256" key="2">
    <source>
        <dbReference type="PROSITE-ProRule" id="PRU00104"/>
    </source>
</evidence>
<name>V6LYU4_9EUKA</name>
<dbReference type="VEuPathDB" id="GiardiaDB:SS50377_24452"/>
<dbReference type="SUPFAM" id="SSF56204">
    <property type="entry name" value="Hect, E3 ligase catalytic domain"/>
    <property type="match status" value="1"/>
</dbReference>
<reference evidence="5 6" key="1">
    <citation type="journal article" date="2014" name="PLoS Genet.">
        <title>The Genome of Spironucleus salmonicida Highlights a Fish Pathogen Adapted to Fluctuating Environments.</title>
        <authorList>
            <person name="Xu F."/>
            <person name="Jerlstrom-Hultqvist J."/>
            <person name="Einarsson E."/>
            <person name="Astvaldsson A."/>
            <person name="Svard S.G."/>
            <person name="Andersson J.O."/>
        </authorList>
    </citation>
    <scope>NUCLEOTIDE SEQUENCE</scope>
    <source>
        <strain evidence="6">ATCC 50377</strain>
    </source>
</reference>
<keyword evidence="7" id="KW-1185">Reference proteome</keyword>
<keyword evidence="3" id="KW-1133">Transmembrane helix</keyword>
<sequence length="639" mass="73497">MTQCNNPQQPPILIFTVVLGLLIPIYNKDTRFPFIKAYMVLFIVTFILNLITVIVYFFQKFWWGAFATFASTILTLSYLSGMTWDLNRSQQVIIAQLFITVFQTTVFAISIISSQEDNLCNIPMFAALPLASISFQFSSLVYFVYRIFNLYKQHNRTLMYVPDEARSTIRLHRYNIPEKFQVKLPWLYFTGKVADHVDYGLQYVMNISTARNIPVKIQQGHDIQKLIVVGRNTIQLDIVDDDDFQQNIILVQRKQKLSQQHRMDLIRYYTMLSTPQDKFFTIKLHRHEILKDFMSELLRTPLEHHVYDLKTVIAGSDSYNPRTILVDCLSTVAFKLFTPFLNNKDIDDVQSIQSFSILNSNENDSNSFVNYSEQNTIIMSSDISSSHAYLMGWIIGKCLLENVQICAPLSKLFLALTTDLPPTISDVADYDSSFKFDLVQAEIDDHQFHQLVNSIGNVKHQIIKVKNSELRLHAIDIAHAVQLKFYAGNAIKLQALRLGFRNAIPQPADFYLDSELLFKKLVGSSKIDVEDWQKFTIFVDFPGNSQISVWFFEILREKVKFCEFVLRLATGLRCVPQGGFEELGRAKFSGVKKVLFQVQRCDLRVGVQGGDFGVFRCPDCGSKGQLERLMEEAKDSMIE</sequence>
<feature type="transmembrane region" description="Helical" evidence="3">
    <location>
        <begin position="61"/>
        <end position="80"/>
    </location>
</feature>
<keyword evidence="3" id="KW-0812">Transmembrane</keyword>
<accession>V6LYU4</accession>
<dbReference type="Proteomes" id="UP000018208">
    <property type="component" value="Unassembled WGS sequence"/>
</dbReference>
<protein>
    <submittedName>
        <fullName evidence="5">HECT E3 ubiquitin-protein ligase</fullName>
    </submittedName>
    <submittedName>
        <fullName evidence="6">Ubiquitin-protein ligase WWP1</fullName>
    </submittedName>
</protein>
<dbReference type="AlphaFoldDB" id="V6LYU4"/>
<feature type="transmembrane region" description="Helical" evidence="3">
    <location>
        <begin position="92"/>
        <end position="112"/>
    </location>
</feature>
<feature type="transmembrane region" description="Helical" evidence="3">
    <location>
        <begin position="12"/>
        <end position="27"/>
    </location>
</feature>
<gene>
    <name evidence="5" type="ORF">SS50377_13985</name>
    <name evidence="6" type="ORF">SS50377_24452</name>
</gene>
<keyword evidence="1 2" id="KW-0833">Ubl conjugation pathway</keyword>
<dbReference type="Gene3D" id="3.90.1750.10">
    <property type="entry name" value="Hect, E3 ligase catalytic domains"/>
    <property type="match status" value="1"/>
</dbReference>